<dbReference type="STRING" id="1088818.A0A2I0BHD1"/>
<keyword evidence="3" id="KW-1185">Reference proteome</keyword>
<dbReference type="OrthoDB" id="785423at2759"/>
<name>A0A2I0BHD1_9ASPA</name>
<feature type="domain" description="DUF8040" evidence="1">
    <location>
        <begin position="1"/>
        <end position="68"/>
    </location>
</feature>
<evidence type="ECO:0000313" key="2">
    <source>
        <dbReference type="EMBL" id="PKA67198.1"/>
    </source>
</evidence>
<protein>
    <recommendedName>
        <fullName evidence="1">DUF8040 domain-containing protein</fullName>
    </recommendedName>
</protein>
<dbReference type="Pfam" id="PF26138">
    <property type="entry name" value="DUF8040"/>
    <property type="match status" value="1"/>
</dbReference>
<dbReference type="EMBL" id="KZ451883">
    <property type="protein sequence ID" value="PKA67198.1"/>
    <property type="molecule type" value="Genomic_DNA"/>
</dbReference>
<dbReference type="Proteomes" id="UP000236161">
    <property type="component" value="Unassembled WGS sequence"/>
</dbReference>
<accession>A0A2I0BHD1</accession>
<dbReference type="InterPro" id="IPR058353">
    <property type="entry name" value="DUF8040"/>
</dbReference>
<organism evidence="2 3">
    <name type="scientific">Apostasia shenzhenica</name>
    <dbReference type="NCBI Taxonomy" id="1088818"/>
    <lineage>
        <taxon>Eukaryota</taxon>
        <taxon>Viridiplantae</taxon>
        <taxon>Streptophyta</taxon>
        <taxon>Embryophyta</taxon>
        <taxon>Tracheophyta</taxon>
        <taxon>Spermatophyta</taxon>
        <taxon>Magnoliopsida</taxon>
        <taxon>Liliopsida</taxon>
        <taxon>Asparagales</taxon>
        <taxon>Orchidaceae</taxon>
        <taxon>Apostasioideae</taxon>
        <taxon>Apostasia</taxon>
    </lineage>
</organism>
<gene>
    <name evidence="2" type="ORF">AXF42_Ash004690</name>
</gene>
<evidence type="ECO:0000259" key="1">
    <source>
        <dbReference type="Pfam" id="PF26138"/>
    </source>
</evidence>
<evidence type="ECO:0000313" key="3">
    <source>
        <dbReference type="Proteomes" id="UP000236161"/>
    </source>
</evidence>
<proteinExistence type="predicted"/>
<dbReference type="AlphaFoldDB" id="A0A2I0BHD1"/>
<reference evidence="2 3" key="1">
    <citation type="journal article" date="2017" name="Nature">
        <title>The Apostasia genome and the evolution of orchids.</title>
        <authorList>
            <person name="Zhang G.Q."/>
            <person name="Liu K.W."/>
            <person name="Li Z."/>
            <person name="Lohaus R."/>
            <person name="Hsiao Y.Y."/>
            <person name="Niu S.C."/>
            <person name="Wang J.Y."/>
            <person name="Lin Y.C."/>
            <person name="Xu Q."/>
            <person name="Chen L.J."/>
            <person name="Yoshida K."/>
            <person name="Fujiwara S."/>
            <person name="Wang Z.W."/>
            <person name="Zhang Y.Q."/>
            <person name="Mitsuda N."/>
            <person name="Wang M."/>
            <person name="Liu G.H."/>
            <person name="Pecoraro L."/>
            <person name="Huang H.X."/>
            <person name="Xiao X.J."/>
            <person name="Lin M."/>
            <person name="Wu X.Y."/>
            <person name="Wu W.L."/>
            <person name="Chen Y.Y."/>
            <person name="Chang S.B."/>
            <person name="Sakamoto S."/>
            <person name="Ohme-Takagi M."/>
            <person name="Yagi M."/>
            <person name="Zeng S.J."/>
            <person name="Shen C.Y."/>
            <person name="Yeh C.M."/>
            <person name="Luo Y.B."/>
            <person name="Tsai W.C."/>
            <person name="Van de Peer Y."/>
            <person name="Liu Z.J."/>
        </authorList>
    </citation>
    <scope>NUCLEOTIDE SEQUENCE [LARGE SCALE GENOMIC DNA]</scope>
    <source>
        <strain evidence="3">cv. Shenzhen</strain>
        <tissue evidence="2">Stem</tissue>
    </source>
</reference>
<sequence length="118" mass="13728">MSVHTFLRLKDLLISRGLIKNSQNITAAEQLAIFLRVITHNYSLRSIAEFFQHSLETTSRYFNLILDGLFGLEREYLNFPNIEYTGDSSSDTITSSNIFKVSDLRYTTLSIHYIYFFV</sequence>